<comment type="caution">
    <text evidence="7">The sequence shown here is derived from an EMBL/GenBank/DDBJ whole genome shotgun (WGS) entry which is preliminary data.</text>
</comment>
<keyword evidence="4" id="KW-0560">Oxidoreductase</keyword>
<comment type="similarity">
    <text evidence="1">Belongs to the paxM FAD-dependent monooxygenase family.</text>
</comment>
<organism evidence="7 8">
    <name type="scientific">Podila minutissima</name>
    <dbReference type="NCBI Taxonomy" id="64525"/>
    <lineage>
        <taxon>Eukaryota</taxon>
        <taxon>Fungi</taxon>
        <taxon>Fungi incertae sedis</taxon>
        <taxon>Mucoromycota</taxon>
        <taxon>Mortierellomycotina</taxon>
        <taxon>Mortierellomycetes</taxon>
        <taxon>Mortierellales</taxon>
        <taxon>Mortierellaceae</taxon>
        <taxon>Podila</taxon>
    </lineage>
</organism>
<evidence type="ECO:0000256" key="3">
    <source>
        <dbReference type="ARBA" id="ARBA00022827"/>
    </source>
</evidence>
<dbReference type="GO" id="GO:0071949">
    <property type="term" value="F:FAD binding"/>
    <property type="evidence" value="ECO:0007669"/>
    <property type="project" value="InterPro"/>
</dbReference>
<dbReference type="AlphaFoldDB" id="A0A9P5SS24"/>
<dbReference type="Proteomes" id="UP000696485">
    <property type="component" value="Unassembled WGS sequence"/>
</dbReference>
<dbReference type="GO" id="GO:0004497">
    <property type="term" value="F:monooxygenase activity"/>
    <property type="evidence" value="ECO:0007669"/>
    <property type="project" value="InterPro"/>
</dbReference>
<dbReference type="Pfam" id="PF01494">
    <property type="entry name" value="FAD_binding_3"/>
    <property type="match status" value="1"/>
</dbReference>
<accession>A0A9P5SS24</accession>
<gene>
    <name evidence="7" type="ORF">BG006_005914</name>
</gene>
<evidence type="ECO:0000256" key="4">
    <source>
        <dbReference type="ARBA" id="ARBA00023002"/>
    </source>
</evidence>
<keyword evidence="8" id="KW-1185">Reference proteome</keyword>
<evidence type="ECO:0000259" key="6">
    <source>
        <dbReference type="Pfam" id="PF01494"/>
    </source>
</evidence>
<dbReference type="InterPro" id="IPR002938">
    <property type="entry name" value="FAD-bd"/>
</dbReference>
<feature type="transmembrane region" description="Helical" evidence="5">
    <location>
        <begin position="20"/>
        <end position="38"/>
    </location>
</feature>
<proteinExistence type="inferred from homology"/>
<dbReference type="EMBL" id="JAAAUY010000034">
    <property type="protein sequence ID" value="KAF9337193.1"/>
    <property type="molecule type" value="Genomic_DNA"/>
</dbReference>
<evidence type="ECO:0000256" key="1">
    <source>
        <dbReference type="ARBA" id="ARBA00007992"/>
    </source>
</evidence>
<dbReference type="Gene3D" id="3.50.50.60">
    <property type="entry name" value="FAD/NAD(P)-binding domain"/>
    <property type="match status" value="1"/>
</dbReference>
<dbReference type="InterPro" id="IPR036188">
    <property type="entry name" value="FAD/NAD-bd_sf"/>
</dbReference>
<reference evidence="7" key="1">
    <citation type="journal article" date="2020" name="Fungal Divers.">
        <title>Resolving the Mortierellaceae phylogeny through synthesis of multi-gene phylogenetics and phylogenomics.</title>
        <authorList>
            <person name="Vandepol N."/>
            <person name="Liber J."/>
            <person name="Desiro A."/>
            <person name="Na H."/>
            <person name="Kennedy M."/>
            <person name="Barry K."/>
            <person name="Grigoriev I.V."/>
            <person name="Miller A.N."/>
            <person name="O'Donnell K."/>
            <person name="Stajich J.E."/>
            <person name="Bonito G."/>
        </authorList>
    </citation>
    <scope>NUCLEOTIDE SEQUENCE</scope>
    <source>
        <strain evidence="7">NVP1</strain>
    </source>
</reference>
<dbReference type="InterPro" id="IPR050562">
    <property type="entry name" value="FAD_mOase_fung"/>
</dbReference>
<evidence type="ECO:0000313" key="8">
    <source>
        <dbReference type="Proteomes" id="UP000696485"/>
    </source>
</evidence>
<feature type="domain" description="FAD-binding" evidence="6">
    <location>
        <begin position="20"/>
        <end position="362"/>
    </location>
</feature>
<dbReference type="SUPFAM" id="SSF51905">
    <property type="entry name" value="FAD/NAD(P)-binding domain"/>
    <property type="match status" value="1"/>
</dbReference>
<keyword evidence="2" id="KW-0285">Flavoprotein</keyword>
<dbReference type="PRINTS" id="PR00420">
    <property type="entry name" value="RNGMNOXGNASE"/>
</dbReference>
<protein>
    <recommendedName>
        <fullName evidence="6">FAD-binding domain-containing protein</fullName>
    </recommendedName>
</protein>
<evidence type="ECO:0000313" key="7">
    <source>
        <dbReference type="EMBL" id="KAF9337193.1"/>
    </source>
</evidence>
<dbReference type="PANTHER" id="PTHR47356:SF2">
    <property type="entry name" value="FAD-BINDING DOMAIN-CONTAINING PROTEIN-RELATED"/>
    <property type="match status" value="1"/>
</dbReference>
<dbReference type="PANTHER" id="PTHR47356">
    <property type="entry name" value="FAD-DEPENDENT MONOOXYGENASE ASQG-RELATED"/>
    <property type="match status" value="1"/>
</dbReference>
<keyword evidence="5" id="KW-1133">Transmembrane helix</keyword>
<evidence type="ECO:0000256" key="5">
    <source>
        <dbReference type="SAM" id="Phobius"/>
    </source>
</evidence>
<feature type="transmembrane region" description="Helical" evidence="5">
    <location>
        <begin position="54"/>
        <end position="71"/>
    </location>
</feature>
<name>A0A9P5SS24_9FUNG</name>
<sequence length="505" mass="56436">MSTSSAPSPPSQDIPKPTNAKVLIVGVGIGGLVLAALLEKAGIEYEVFERAKKVVPLGSAISLGANVMYFFEQIGIADKVMANAQYVDDGLQYNERLEVATHMAYRHHAERYGFYSNIIARSLLYDIIAELVPKEKIHMNKKVLSLLQNKEGVMIRCWDNTTYHGDVLVGADGAYSAVRQTLYAQLQAKGILPKSDKEQLPFTNVCLVGTTSPLDVAKYPYIQGEKCHFISVIADKKPYSWVLFSTTENRICWMVIEHLNSMSSKSNDSFRSTEWGPETAEQMCKEVRDFVLPDGCTLGDFIDQTPKEYISKVMLEEKLFESWFSGRTVLLGDSAHKMHPSAGLGAVSAIHDAVILANRLYHLPSTPRDPTLKVFEACTKVDDVKAVFQAYKDERYPLVVQSYATSKQLAKSLSNKLVNQLTRKMMNHMPQWLWFKVLDKMMEFRPQCTFLPLIANRGTVKPAHQVSLHLADQFPQPLKGIVGPIQGKKKAPLSSEVSEVAKDDK</sequence>
<keyword evidence="5" id="KW-0812">Transmembrane</keyword>
<keyword evidence="3" id="KW-0274">FAD</keyword>
<keyword evidence="5" id="KW-0472">Membrane</keyword>
<evidence type="ECO:0000256" key="2">
    <source>
        <dbReference type="ARBA" id="ARBA00022630"/>
    </source>
</evidence>